<dbReference type="InterPro" id="IPR001851">
    <property type="entry name" value="ABC_transp_permease"/>
</dbReference>
<accession>A0A931FA52</accession>
<reference evidence="10" key="1">
    <citation type="submission" date="2020-11" db="EMBL/GenBank/DDBJ databases">
        <title>Halonatronomonas betainensis gen. nov., sp. nov. a novel haloalkaliphilic representative of the family Halanaerobiacae capable of betaine degradation.</title>
        <authorList>
            <person name="Boltyanskaya Y."/>
            <person name="Kevbrin V."/>
            <person name="Detkova E."/>
            <person name="Grouzdev D.S."/>
            <person name="Koziaeva V."/>
            <person name="Zhilina T."/>
        </authorList>
    </citation>
    <scope>NUCLEOTIDE SEQUENCE</scope>
    <source>
        <strain evidence="10">Z-7014</strain>
    </source>
</reference>
<evidence type="ECO:0000256" key="3">
    <source>
        <dbReference type="ARBA" id="ARBA00022475"/>
    </source>
</evidence>
<feature type="transmembrane region" description="Helical" evidence="9">
    <location>
        <begin position="268"/>
        <end position="289"/>
    </location>
</feature>
<keyword evidence="7 9" id="KW-0472">Membrane</keyword>
<dbReference type="Pfam" id="PF02653">
    <property type="entry name" value="BPD_transp_2"/>
    <property type="match status" value="1"/>
</dbReference>
<evidence type="ECO:0000256" key="6">
    <source>
        <dbReference type="ARBA" id="ARBA00022989"/>
    </source>
</evidence>
<feature type="transmembrane region" description="Helical" evidence="9">
    <location>
        <begin position="39"/>
        <end position="58"/>
    </location>
</feature>
<keyword evidence="3" id="KW-1003">Cell membrane</keyword>
<dbReference type="CDD" id="cd06582">
    <property type="entry name" value="TM_PBP1_LivH_like"/>
    <property type="match status" value="1"/>
</dbReference>
<dbReference type="GO" id="GO:0022857">
    <property type="term" value="F:transmembrane transporter activity"/>
    <property type="evidence" value="ECO:0007669"/>
    <property type="project" value="InterPro"/>
</dbReference>
<evidence type="ECO:0000256" key="9">
    <source>
        <dbReference type="SAM" id="Phobius"/>
    </source>
</evidence>
<feature type="transmembrane region" description="Helical" evidence="9">
    <location>
        <begin position="103"/>
        <end position="127"/>
    </location>
</feature>
<evidence type="ECO:0000256" key="7">
    <source>
        <dbReference type="ARBA" id="ARBA00023136"/>
    </source>
</evidence>
<feature type="transmembrane region" description="Helical" evidence="9">
    <location>
        <begin position="232"/>
        <end position="256"/>
    </location>
</feature>
<sequence>MHWQIFLQNVFGGIETGSLYALAALGVVLIYRVSDVTNFAQGEMAMFSTFVTYTIWVYSANAGFPYPYVAAFIGALIFSAIFGFLVERVFIRPTSDSSLLGKMIVTLGLILIVNGSAGAIFGTDSYYMRRAISGHIRVGNMIIRPHSFFVIGLAIVIMLVLFYMIKFTMFGVAIRATAQNDKVAKLMGVPTKKVTAFTWIMATMMGAIAGLMIAPATNVYTGMMADVHLKSFIAAVLGGFTSFVGPVVGGLMIGILDNLVGYYISTNWQTVIVYGFLIIILIFKPYGLFGEIPKKKV</sequence>
<feature type="transmembrane region" description="Helical" evidence="9">
    <location>
        <begin position="70"/>
        <end position="91"/>
    </location>
</feature>
<feature type="transmembrane region" description="Helical" evidence="9">
    <location>
        <begin position="12"/>
        <end position="33"/>
    </location>
</feature>
<keyword evidence="6 9" id="KW-1133">Transmembrane helix</keyword>
<dbReference type="Proteomes" id="UP000621436">
    <property type="component" value="Unassembled WGS sequence"/>
</dbReference>
<gene>
    <name evidence="10" type="ORF">I0Q91_09105</name>
</gene>
<keyword evidence="2" id="KW-0813">Transport</keyword>
<dbReference type="EMBL" id="JADPIE010000004">
    <property type="protein sequence ID" value="MBF8437234.1"/>
    <property type="molecule type" value="Genomic_DNA"/>
</dbReference>
<keyword evidence="11" id="KW-1185">Reference proteome</keyword>
<name>A0A931FA52_9FIRM</name>
<feature type="transmembrane region" description="Helical" evidence="9">
    <location>
        <begin position="196"/>
        <end position="220"/>
    </location>
</feature>
<comment type="caution">
    <text evidence="10">The sequence shown here is derived from an EMBL/GenBank/DDBJ whole genome shotgun (WGS) entry which is preliminary data.</text>
</comment>
<dbReference type="GO" id="GO:0006865">
    <property type="term" value="P:amino acid transport"/>
    <property type="evidence" value="ECO:0007669"/>
    <property type="project" value="UniProtKB-KW"/>
</dbReference>
<comment type="subcellular location">
    <subcellularLocation>
        <location evidence="1">Cell membrane</location>
        <topology evidence="1">Multi-pass membrane protein</topology>
    </subcellularLocation>
</comment>
<evidence type="ECO:0000313" key="10">
    <source>
        <dbReference type="EMBL" id="MBF8437234.1"/>
    </source>
</evidence>
<proteinExistence type="inferred from homology"/>
<feature type="transmembrane region" description="Helical" evidence="9">
    <location>
        <begin position="148"/>
        <end position="176"/>
    </location>
</feature>
<dbReference type="AlphaFoldDB" id="A0A931FA52"/>
<evidence type="ECO:0000256" key="8">
    <source>
        <dbReference type="ARBA" id="ARBA00037998"/>
    </source>
</evidence>
<dbReference type="RefSeq" id="WP_270454196.1">
    <property type="nucleotide sequence ID" value="NZ_JADPIE010000004.1"/>
</dbReference>
<comment type="similarity">
    <text evidence="8">Belongs to the binding-protein-dependent transport system permease family. LivHM subfamily.</text>
</comment>
<keyword evidence="4 9" id="KW-0812">Transmembrane</keyword>
<dbReference type="PANTHER" id="PTHR11795">
    <property type="entry name" value="BRANCHED-CHAIN AMINO ACID TRANSPORT SYSTEM PERMEASE PROTEIN LIVH"/>
    <property type="match status" value="1"/>
</dbReference>
<organism evidence="10 11">
    <name type="scientific">Halonatronomonas betaini</name>
    <dbReference type="NCBI Taxonomy" id="2778430"/>
    <lineage>
        <taxon>Bacteria</taxon>
        <taxon>Bacillati</taxon>
        <taxon>Bacillota</taxon>
        <taxon>Clostridia</taxon>
        <taxon>Halanaerobiales</taxon>
        <taxon>Halarsenatibacteraceae</taxon>
        <taxon>Halonatronomonas</taxon>
    </lineage>
</organism>
<evidence type="ECO:0000256" key="2">
    <source>
        <dbReference type="ARBA" id="ARBA00022448"/>
    </source>
</evidence>
<dbReference type="GO" id="GO:0005886">
    <property type="term" value="C:plasma membrane"/>
    <property type="evidence" value="ECO:0007669"/>
    <property type="project" value="UniProtKB-SubCell"/>
</dbReference>
<evidence type="ECO:0000256" key="1">
    <source>
        <dbReference type="ARBA" id="ARBA00004651"/>
    </source>
</evidence>
<keyword evidence="5" id="KW-0029">Amino-acid transport</keyword>
<evidence type="ECO:0000313" key="11">
    <source>
        <dbReference type="Proteomes" id="UP000621436"/>
    </source>
</evidence>
<evidence type="ECO:0000256" key="4">
    <source>
        <dbReference type="ARBA" id="ARBA00022692"/>
    </source>
</evidence>
<dbReference type="PANTHER" id="PTHR11795:SF451">
    <property type="entry name" value="ABC TRANSPORTER PERMEASE PROTEIN"/>
    <property type="match status" value="1"/>
</dbReference>
<evidence type="ECO:0000256" key="5">
    <source>
        <dbReference type="ARBA" id="ARBA00022970"/>
    </source>
</evidence>
<dbReference type="InterPro" id="IPR052157">
    <property type="entry name" value="BCAA_transport_permease"/>
</dbReference>
<protein>
    <submittedName>
        <fullName evidence="10">Branched-chain amino acid ABC transporter permease</fullName>
    </submittedName>
</protein>